<name>A0A834F694_ORYME</name>
<keyword evidence="5" id="KW-0864">Zinc transport</keyword>
<dbReference type="SUPFAM" id="SSF46955">
    <property type="entry name" value="Putative DNA-binding domain"/>
    <property type="match status" value="1"/>
</dbReference>
<evidence type="ECO:0000256" key="4">
    <source>
        <dbReference type="ARBA" id="ARBA00022833"/>
    </source>
</evidence>
<accession>A0A834F694</accession>
<keyword evidence="7" id="KW-0539">Nucleus</keyword>
<dbReference type="GO" id="GO:0005783">
    <property type="term" value="C:endoplasmic reticulum"/>
    <property type="evidence" value="ECO:0007669"/>
    <property type="project" value="TreeGrafter"/>
</dbReference>
<keyword evidence="4" id="KW-0862">Zinc</keyword>
<dbReference type="CDD" id="cd21078">
    <property type="entry name" value="NTD_ZNT9"/>
    <property type="match status" value="1"/>
</dbReference>
<comment type="subcellular location">
    <subcellularLocation>
        <location evidence="1">Nucleus</location>
    </subcellularLocation>
</comment>
<dbReference type="Gene3D" id="3.90.530.10">
    <property type="entry name" value="XPA C-terminal domain"/>
    <property type="match status" value="1"/>
</dbReference>
<evidence type="ECO:0000256" key="6">
    <source>
        <dbReference type="ARBA" id="ARBA00023065"/>
    </source>
</evidence>
<dbReference type="InterPro" id="IPR040177">
    <property type="entry name" value="SLC30A9"/>
</dbReference>
<dbReference type="Proteomes" id="UP000646548">
    <property type="component" value="Unassembled WGS sequence"/>
</dbReference>
<evidence type="ECO:0000256" key="1">
    <source>
        <dbReference type="ARBA" id="ARBA00004123"/>
    </source>
</evidence>
<proteinExistence type="predicted"/>
<dbReference type="GO" id="GO:0006829">
    <property type="term" value="P:zinc ion transport"/>
    <property type="evidence" value="ECO:0007669"/>
    <property type="project" value="UniProtKB-KW"/>
</dbReference>
<keyword evidence="6" id="KW-0406">Ion transport</keyword>
<dbReference type="InterPro" id="IPR037129">
    <property type="entry name" value="XPA_sf"/>
</dbReference>
<dbReference type="PANTHER" id="PTHR13414:SF9">
    <property type="entry name" value="PROTON-COUPLED ZINC ANTIPORTER SLC30A9, MITOCHONDRIAL"/>
    <property type="match status" value="1"/>
</dbReference>
<evidence type="ECO:0000256" key="7">
    <source>
        <dbReference type="ARBA" id="ARBA00023242"/>
    </source>
</evidence>
<dbReference type="FunFam" id="3.90.530.10:FF:000002">
    <property type="entry name" value="zinc transporter 9 isoform X1"/>
    <property type="match status" value="1"/>
</dbReference>
<reference evidence="10" key="1">
    <citation type="journal article" name="BMC Genomics">
        <title>Long-read sequencing and de novo genome assembly of marine medaka (Oryzias melastigma).</title>
        <authorList>
            <person name="Liang P."/>
            <person name="Saqib H.S.A."/>
            <person name="Ni X."/>
            <person name="Shen Y."/>
        </authorList>
    </citation>
    <scope>NUCLEOTIDE SEQUENCE</scope>
    <source>
        <strain evidence="10">Bigg-433</strain>
    </source>
</reference>
<dbReference type="AlphaFoldDB" id="A0A834F694"/>
<evidence type="ECO:0000313" key="10">
    <source>
        <dbReference type="EMBL" id="KAF6726350.1"/>
    </source>
</evidence>
<evidence type="ECO:0000256" key="5">
    <source>
        <dbReference type="ARBA" id="ARBA00022906"/>
    </source>
</evidence>
<dbReference type="GO" id="GO:0005634">
    <property type="term" value="C:nucleus"/>
    <property type="evidence" value="ECO:0007669"/>
    <property type="project" value="UniProtKB-SubCell"/>
</dbReference>
<sequence>MYSLAHRPWHVFCRISLQHRSSLSHRSPRFPQLCYGWQSASINSSRFSLPDCRVSSVGLGRIQHYSTSGDSKNDPPKAQSAEAPSTDKLSSGDLKATPSSADAAAQGLTKTESIQVKVRAVLKKREYGAKYTQNNFITAVRAMNEFCLKPSDLVQLRKIRRRSPHDDTEAFTVFLRSDVEAKALDVWGSHEALARERNLRKEVEREYQENIFRNQQLLKEYKDFWGKH</sequence>
<comment type="caution">
    <text evidence="10">The sequence shown here is derived from an EMBL/GenBank/DDBJ whole genome shotgun (WGS) entry which is preliminary data.</text>
</comment>
<organism evidence="10 11">
    <name type="scientific">Oryzias melastigma</name>
    <name type="common">Marine medaka</name>
    <dbReference type="NCBI Taxonomy" id="30732"/>
    <lineage>
        <taxon>Eukaryota</taxon>
        <taxon>Metazoa</taxon>
        <taxon>Chordata</taxon>
        <taxon>Craniata</taxon>
        <taxon>Vertebrata</taxon>
        <taxon>Euteleostomi</taxon>
        <taxon>Actinopterygii</taxon>
        <taxon>Neopterygii</taxon>
        <taxon>Teleostei</taxon>
        <taxon>Neoteleostei</taxon>
        <taxon>Acanthomorphata</taxon>
        <taxon>Ovalentaria</taxon>
        <taxon>Atherinomorphae</taxon>
        <taxon>Beloniformes</taxon>
        <taxon>Adrianichthyidae</taxon>
        <taxon>Oryziinae</taxon>
        <taxon>Oryzias</taxon>
    </lineage>
</organism>
<dbReference type="GO" id="GO:0006882">
    <property type="term" value="P:intracellular zinc ion homeostasis"/>
    <property type="evidence" value="ECO:0007669"/>
    <property type="project" value="TreeGrafter"/>
</dbReference>
<evidence type="ECO:0000313" key="11">
    <source>
        <dbReference type="Proteomes" id="UP000646548"/>
    </source>
</evidence>
<gene>
    <name evidence="10" type="ORF">FQA47_006358</name>
</gene>
<keyword evidence="2" id="KW-0813">Transport</keyword>
<evidence type="ECO:0000256" key="3">
    <source>
        <dbReference type="ARBA" id="ARBA00022449"/>
    </source>
</evidence>
<evidence type="ECO:0000256" key="2">
    <source>
        <dbReference type="ARBA" id="ARBA00022448"/>
    </source>
</evidence>
<keyword evidence="3" id="KW-0050">Antiport</keyword>
<dbReference type="PANTHER" id="PTHR13414">
    <property type="entry name" value="HUEL-CATION TRANSPORTER"/>
    <property type="match status" value="1"/>
</dbReference>
<dbReference type="EMBL" id="WKFB01000335">
    <property type="protein sequence ID" value="KAF6726350.1"/>
    <property type="molecule type" value="Genomic_DNA"/>
</dbReference>
<dbReference type="GO" id="GO:0015297">
    <property type="term" value="F:antiporter activity"/>
    <property type="evidence" value="ECO:0007669"/>
    <property type="project" value="UniProtKB-KW"/>
</dbReference>
<feature type="region of interest" description="Disordered" evidence="9">
    <location>
        <begin position="65"/>
        <end position="108"/>
    </location>
</feature>
<comment type="catalytic activity">
    <reaction evidence="8">
        <text>Zn(2+)(in) + 2 H(+)(out) = Zn(2+)(out) + 2 H(+)(in)</text>
        <dbReference type="Rhea" id="RHEA:72627"/>
        <dbReference type="ChEBI" id="CHEBI:15378"/>
        <dbReference type="ChEBI" id="CHEBI:29105"/>
    </reaction>
</comment>
<evidence type="ECO:0000256" key="9">
    <source>
        <dbReference type="SAM" id="MobiDB-lite"/>
    </source>
</evidence>
<dbReference type="GO" id="GO:0008324">
    <property type="term" value="F:monoatomic cation transmembrane transporter activity"/>
    <property type="evidence" value="ECO:0007669"/>
    <property type="project" value="InterPro"/>
</dbReference>
<protein>
    <submittedName>
        <fullName evidence="10">Zinc transporter 9</fullName>
    </submittedName>
</protein>
<dbReference type="InterPro" id="IPR009061">
    <property type="entry name" value="DNA-bd_dom_put_sf"/>
</dbReference>
<evidence type="ECO:0000256" key="8">
    <source>
        <dbReference type="ARBA" id="ARBA00048349"/>
    </source>
</evidence>